<sequence>MGRLKTIARRTFLIGSAAVVGGVAFGVYTVRKPHENPLTAGAGEAVLTPYVKITADGITLITPRADSGQGVYHVQAALIAEELDVDLDQIKADPGPPSPAYWNTALAAEAAEFMVPAAGMMQDMAEGAVNSVMKVMGLQITGGSTTVPDQFEKLRLAGASARETIKTLVAEREGVAVTDLTTASGNVILPDGQKIPYTSLAADLADAEVVQDVPLRDPSEWRYLGKPMQRIDMLAKSTGTQEYGIDASVDGMVHATVLMNPAQGGGMADYDASEALAMRGVKAVVPITGGLGIVADNTWRAFRAAQAINVTWEDPSFPLEQADHWAALEVAFTPDAQDSQKRNDGDVDAALSDDEVLTAEYRAPYLAHAPLEPVNAIVRVDDDRAEVWTGTQIPRFIQANVSRITGIPADNVTVHVLMMGGSFGHRLEDEVVKQATEIAMQMKGTPVKLTLSREEDMIHDFPRQIAMARMRGKVANGQVEALDLGIAMPSVVASQLSRQNQSAPGPDSQIVAGAWEQPFAIPHQRVTGYRAQPLAPISSWRSVGASTNGFFFNAALDELIEAAGSDPLEERLRLCSDPLARQALEAVAEMSDWSGIGGMANGSRTGRGVALTKSFGVHCAQVIEVTDTDAGLRIDNVWVAAEVGRVVDPVNFENLVQGGVIYGLGHAMNSEITYAGGVAEQSNFDMNPGMRLHQCPNIFVRGLENGDRVLGIGEPPVPPAAPALAGAIWAVTGTRLREMPFNKTVRFV</sequence>
<dbReference type="PANTHER" id="PTHR47495">
    <property type="entry name" value="ALDEHYDE DEHYDROGENASE"/>
    <property type="match status" value="1"/>
</dbReference>
<dbReference type="InterPro" id="IPR006311">
    <property type="entry name" value="TAT_signal"/>
</dbReference>
<reference evidence="3 4" key="1">
    <citation type="submission" date="2014-03" db="EMBL/GenBank/DDBJ databases">
        <title>The draft genome sequence of Marivita geojedonensis KCTC 23882.</title>
        <authorList>
            <person name="Lai Q."/>
            <person name="Shao Z."/>
        </authorList>
    </citation>
    <scope>NUCLEOTIDE SEQUENCE [LARGE SCALE GENOMIC DNA]</scope>
    <source>
        <strain evidence="3 4">DPG-138</strain>
    </source>
</reference>
<dbReference type="Gene3D" id="3.30.365.10">
    <property type="entry name" value="Aldehyde oxidase/xanthine dehydrogenase, molybdopterin binding domain"/>
    <property type="match status" value="4"/>
</dbReference>
<dbReference type="InterPro" id="IPR000674">
    <property type="entry name" value="Ald_Oxase/Xan_DH_a/b"/>
</dbReference>
<name>A0A1X4NMW9_9RHOB</name>
<dbReference type="EMBL" id="JFKC01000004">
    <property type="protein sequence ID" value="OSQ51747.1"/>
    <property type="molecule type" value="Genomic_DNA"/>
</dbReference>
<dbReference type="InterPro" id="IPR052516">
    <property type="entry name" value="N-heterocyclic_Hydroxylase"/>
</dbReference>
<dbReference type="OrthoDB" id="9767994at2"/>
<dbReference type="PIRSF" id="PIRSF036389">
    <property type="entry name" value="IOR_B"/>
    <property type="match status" value="1"/>
</dbReference>
<protein>
    <submittedName>
        <fullName evidence="3">Isoquinoline 1-oxidoreductase</fullName>
    </submittedName>
</protein>
<dbReference type="Gene3D" id="3.90.1170.50">
    <property type="entry name" value="Aldehyde oxidase/xanthine dehydrogenase, a/b hammerhead"/>
    <property type="match status" value="1"/>
</dbReference>
<comment type="caution">
    <text evidence="3">The sequence shown here is derived from an EMBL/GenBank/DDBJ whole genome shotgun (WGS) entry which is preliminary data.</text>
</comment>
<dbReference type="InterPro" id="IPR008274">
    <property type="entry name" value="AldOxase/xan_DH_MoCoBD1"/>
</dbReference>
<accession>A0A1X4NMW9</accession>
<dbReference type="Pfam" id="PF20256">
    <property type="entry name" value="MoCoBD_2"/>
    <property type="match status" value="1"/>
</dbReference>
<dbReference type="SMART" id="SM01008">
    <property type="entry name" value="Ald_Xan_dh_C"/>
    <property type="match status" value="1"/>
</dbReference>
<evidence type="ECO:0000259" key="2">
    <source>
        <dbReference type="SMART" id="SM01008"/>
    </source>
</evidence>
<evidence type="ECO:0000313" key="4">
    <source>
        <dbReference type="Proteomes" id="UP000193926"/>
    </source>
</evidence>
<dbReference type="InterPro" id="IPR046867">
    <property type="entry name" value="AldOxase/xan_DH_MoCoBD2"/>
</dbReference>
<dbReference type="STRING" id="1123756.MGEO_07515"/>
<dbReference type="SUPFAM" id="SSF56003">
    <property type="entry name" value="Molybdenum cofactor-binding domain"/>
    <property type="match status" value="2"/>
</dbReference>
<dbReference type="InterPro" id="IPR037165">
    <property type="entry name" value="AldOxase/xan_DH_Mopterin-bd_sf"/>
</dbReference>
<keyword evidence="1" id="KW-0472">Membrane</keyword>
<dbReference type="PROSITE" id="PS51318">
    <property type="entry name" value="TAT"/>
    <property type="match status" value="1"/>
</dbReference>
<dbReference type="Pfam" id="PF02738">
    <property type="entry name" value="MoCoBD_1"/>
    <property type="match status" value="1"/>
</dbReference>
<evidence type="ECO:0000256" key="1">
    <source>
        <dbReference type="SAM" id="Phobius"/>
    </source>
</evidence>
<feature type="transmembrane region" description="Helical" evidence="1">
    <location>
        <begin position="12"/>
        <end position="30"/>
    </location>
</feature>
<feature type="domain" description="Aldehyde oxidase/xanthine dehydrogenase a/b hammerhead" evidence="2">
    <location>
        <begin position="238"/>
        <end position="316"/>
    </location>
</feature>
<organism evidence="3 4">
    <name type="scientific">Marivita geojedonensis</name>
    <dbReference type="NCBI Taxonomy" id="1123756"/>
    <lineage>
        <taxon>Bacteria</taxon>
        <taxon>Pseudomonadati</taxon>
        <taxon>Pseudomonadota</taxon>
        <taxon>Alphaproteobacteria</taxon>
        <taxon>Rhodobacterales</taxon>
        <taxon>Roseobacteraceae</taxon>
        <taxon>Marivita</taxon>
    </lineage>
</organism>
<keyword evidence="4" id="KW-1185">Reference proteome</keyword>
<dbReference type="InterPro" id="IPR012368">
    <property type="entry name" value="OxRdtase_Mopterin-bd_su_IorB"/>
</dbReference>
<dbReference type="GO" id="GO:0016491">
    <property type="term" value="F:oxidoreductase activity"/>
    <property type="evidence" value="ECO:0007669"/>
    <property type="project" value="InterPro"/>
</dbReference>
<keyword evidence="1" id="KW-1133">Transmembrane helix</keyword>
<evidence type="ECO:0000313" key="3">
    <source>
        <dbReference type="EMBL" id="OSQ51747.1"/>
    </source>
</evidence>
<dbReference type="Proteomes" id="UP000193926">
    <property type="component" value="Unassembled WGS sequence"/>
</dbReference>
<proteinExistence type="predicted"/>
<dbReference type="PANTHER" id="PTHR47495:SF1">
    <property type="entry name" value="BLL3820 PROTEIN"/>
    <property type="match status" value="1"/>
</dbReference>
<gene>
    <name evidence="3" type="ORF">MGEO_07515</name>
</gene>
<dbReference type="AlphaFoldDB" id="A0A1X4NMW9"/>
<keyword evidence="1" id="KW-0812">Transmembrane</keyword>
<dbReference type="RefSeq" id="WP_085636110.1">
    <property type="nucleotide sequence ID" value="NZ_JFKC01000004.1"/>
</dbReference>